<keyword evidence="16" id="KW-1185">Reference proteome</keyword>
<dbReference type="GO" id="GO:0043597">
    <property type="term" value="C:cytoplasmic replication fork"/>
    <property type="evidence" value="ECO:0007669"/>
    <property type="project" value="TreeGrafter"/>
</dbReference>
<proteinExistence type="inferred from homology"/>
<evidence type="ECO:0000256" key="9">
    <source>
        <dbReference type="ARBA" id="ARBA00030003"/>
    </source>
</evidence>
<evidence type="ECO:0000259" key="13">
    <source>
        <dbReference type="PROSITE" id="PS50880"/>
    </source>
</evidence>
<dbReference type="CDD" id="cd03362">
    <property type="entry name" value="TOPRIM_TopoIA_TopoIII"/>
    <property type="match status" value="1"/>
</dbReference>
<dbReference type="GO" id="GO:0003677">
    <property type="term" value="F:DNA binding"/>
    <property type="evidence" value="ECO:0007669"/>
    <property type="project" value="UniProtKB-KW"/>
</dbReference>
<dbReference type="PROSITE" id="PS00396">
    <property type="entry name" value="TOPO_IA_1"/>
    <property type="match status" value="1"/>
</dbReference>
<dbReference type="PROSITE" id="PS50880">
    <property type="entry name" value="TOPRIM"/>
    <property type="match status" value="1"/>
</dbReference>
<dbReference type="Pfam" id="PF01131">
    <property type="entry name" value="Topoisom_bac"/>
    <property type="match status" value="1"/>
</dbReference>
<dbReference type="EC" id="5.6.2.1" evidence="3"/>
<evidence type="ECO:0000256" key="2">
    <source>
        <dbReference type="ARBA" id="ARBA00009446"/>
    </source>
</evidence>
<dbReference type="InterPro" id="IPR005738">
    <property type="entry name" value="TopoIII"/>
</dbReference>
<dbReference type="InterPro" id="IPR013497">
    <property type="entry name" value="Topo_IA_cen"/>
</dbReference>
<dbReference type="Gene3D" id="3.40.50.140">
    <property type="match status" value="1"/>
</dbReference>
<dbReference type="InterPro" id="IPR025589">
    <property type="entry name" value="Toprim_C_rpt"/>
</dbReference>
<dbReference type="RefSeq" id="WP_087032675.1">
    <property type="nucleotide sequence ID" value="NZ_FJNE01000003.1"/>
</dbReference>
<dbReference type="EMBL" id="FJNE01000003">
    <property type="protein sequence ID" value="CZQ90690.1"/>
    <property type="molecule type" value="Genomic_DNA"/>
</dbReference>
<evidence type="ECO:0000256" key="7">
    <source>
        <dbReference type="ARBA" id="ARBA00023125"/>
    </source>
</evidence>
<dbReference type="GO" id="GO:0006265">
    <property type="term" value="P:DNA topological change"/>
    <property type="evidence" value="ECO:0007669"/>
    <property type="project" value="InterPro"/>
</dbReference>
<dbReference type="Gene3D" id="2.70.20.10">
    <property type="entry name" value="Topoisomerase I, domain 3"/>
    <property type="match status" value="1"/>
</dbReference>
<dbReference type="GO" id="GO:0006281">
    <property type="term" value="P:DNA repair"/>
    <property type="evidence" value="ECO:0007669"/>
    <property type="project" value="TreeGrafter"/>
</dbReference>
<sequence length="732" mass="82029">MKTVILAEKSSQAAAYAGSFQRKTTVAGNYMIQDPMFDGETVIVHASGHLLGLLQPDEYDPKWKKWTLDNLPIFPEQYKYKIQYGKGKQMANIKQQLKEADRIIIATDSDREGENIARSIIRHAGAEKKEMKRLWINSLESNEIRRGFAELLDGKDTYPSYIEAQSREIADWLVGMNLSRLYTIALQKAGISEGAFSVGRVQTPTLFMIYKRQQTIANFKQETHYECFATITVANGSFEAKYQHEFESKKAIRDFIMEHGLAAEMPAVIKKFEANENKREFAPRLYALSDLQRAANAKFKMGAKDTLAIVQSLYEAKLLSYPRTDCNFITHNEFNYLKSNLSGYLQLLGQAIEKPNTSPRKKYVDDAKVQEHYAIIPTKKIPNQAAFAKLNAKQQKIYDLVLRRTMAMFEEDFIYDEPTITTDVGGLDFVASGKIIKNMGWKRLEGNTKKKGEPEDKILPMVTVGETGTAVLATKEKKTNPPKPYTEGTLIAAMKNAGKDLEDDEDKEILKETHGIGTEATRAGVIENLKDRGYITATKNQLFITDKGTLLCEAVAGNKMSDVAFTAEWEKYLAKIHQGEGDQNYFLENIKQFVLEIIGTSHEVLQSEGIADRIEATGENAVVGKCPVCGKNAVIKGSYIQCETFGDPCAFRISRYIARRYLNAEEAKDLLGKGQTKQLSGFKKRDGKSFSTALLLGKDESGNYAVSFKPFAPRKNAATNGVKKKASAKKTQ</sequence>
<evidence type="ECO:0000313" key="15">
    <source>
        <dbReference type="EMBL" id="CZQ90690.1"/>
    </source>
</evidence>
<reference evidence="15 16" key="1">
    <citation type="submission" date="2016-02" db="EMBL/GenBank/DDBJ databases">
        <authorList>
            <person name="Wen L."/>
            <person name="He K."/>
            <person name="Yang H."/>
        </authorList>
    </citation>
    <scope>NUCLEOTIDE SEQUENCE [LARGE SCALE GENOMIC DNA]</scope>
    <source>
        <strain evidence="15">Trichococcus palustris</strain>
    </source>
</reference>
<keyword evidence="4" id="KW-0479">Metal-binding</keyword>
<evidence type="ECO:0000256" key="1">
    <source>
        <dbReference type="ARBA" id="ARBA00000213"/>
    </source>
</evidence>
<dbReference type="GO" id="GO:0006310">
    <property type="term" value="P:DNA recombination"/>
    <property type="evidence" value="ECO:0007669"/>
    <property type="project" value="TreeGrafter"/>
</dbReference>
<evidence type="ECO:0000313" key="16">
    <source>
        <dbReference type="Proteomes" id="UP000242754"/>
    </source>
</evidence>
<dbReference type="InterPro" id="IPR013826">
    <property type="entry name" value="Topo_IA_cen_sub3"/>
</dbReference>
<dbReference type="OrthoDB" id="9803554at2"/>
<accession>A0A143YI96</accession>
<dbReference type="InterPro" id="IPR034144">
    <property type="entry name" value="TOPRIM_TopoIII"/>
</dbReference>
<dbReference type="PANTHER" id="PTHR11390">
    <property type="entry name" value="PROKARYOTIC DNA TOPOISOMERASE"/>
    <property type="match status" value="1"/>
</dbReference>
<dbReference type="SMART" id="SM00436">
    <property type="entry name" value="TOP1Bc"/>
    <property type="match status" value="1"/>
</dbReference>
<dbReference type="InterPro" id="IPR003602">
    <property type="entry name" value="Topo_IA_DNA-bd_dom"/>
</dbReference>
<dbReference type="Gene3D" id="1.10.290.10">
    <property type="entry name" value="Topoisomerase I, domain 4"/>
    <property type="match status" value="1"/>
</dbReference>
<dbReference type="AlphaFoldDB" id="A0A143YI96"/>
<dbReference type="PRINTS" id="PR00417">
    <property type="entry name" value="PRTPISMRASEI"/>
</dbReference>
<organism evidence="15 16">
    <name type="scientific">Trichococcus palustris</name>
    <dbReference type="NCBI Taxonomy" id="140314"/>
    <lineage>
        <taxon>Bacteria</taxon>
        <taxon>Bacillati</taxon>
        <taxon>Bacillota</taxon>
        <taxon>Bacilli</taxon>
        <taxon>Lactobacillales</taxon>
        <taxon>Carnobacteriaceae</taxon>
        <taxon>Trichococcus</taxon>
    </lineage>
</organism>
<dbReference type="InterPro" id="IPR023405">
    <property type="entry name" value="Topo_IA_core_domain"/>
</dbReference>
<comment type="similarity">
    <text evidence="2">Belongs to the type IA topoisomerase family.</text>
</comment>
<keyword evidence="8 15" id="KW-0413">Isomerase</keyword>
<dbReference type="Proteomes" id="UP000242754">
    <property type="component" value="Unassembled WGS sequence"/>
</dbReference>
<dbReference type="Pfam" id="PF01751">
    <property type="entry name" value="Toprim"/>
    <property type="match status" value="1"/>
</dbReference>
<evidence type="ECO:0000259" key="14">
    <source>
        <dbReference type="PROSITE" id="PS52039"/>
    </source>
</evidence>
<keyword evidence="6" id="KW-0799">Topoisomerase</keyword>
<dbReference type="GO" id="GO:0046872">
    <property type="term" value="F:metal ion binding"/>
    <property type="evidence" value="ECO:0007669"/>
    <property type="project" value="UniProtKB-KW"/>
</dbReference>
<dbReference type="PROSITE" id="PS52039">
    <property type="entry name" value="TOPO_IA_2"/>
    <property type="match status" value="1"/>
</dbReference>
<evidence type="ECO:0000256" key="12">
    <source>
        <dbReference type="ARBA" id="ARBA00032877"/>
    </source>
</evidence>
<dbReference type="SUPFAM" id="SSF56712">
    <property type="entry name" value="Prokaryotic type I DNA topoisomerase"/>
    <property type="match status" value="1"/>
</dbReference>
<dbReference type="STRING" id="140314.SAMN04488076_13511"/>
<dbReference type="CDD" id="cd00186">
    <property type="entry name" value="TOP1Ac"/>
    <property type="match status" value="1"/>
</dbReference>
<dbReference type="Pfam" id="PF13342">
    <property type="entry name" value="Toprim_Crpt"/>
    <property type="match status" value="1"/>
</dbReference>
<keyword evidence="7" id="KW-0238">DNA-binding</keyword>
<comment type="catalytic activity">
    <reaction evidence="1">
        <text>ATP-independent breakage of single-stranded DNA, followed by passage and rejoining.</text>
        <dbReference type="EC" id="5.6.2.1"/>
    </reaction>
</comment>
<dbReference type="InterPro" id="IPR013825">
    <property type="entry name" value="Topo_IA_cen_sub2"/>
</dbReference>
<dbReference type="InterPro" id="IPR023406">
    <property type="entry name" value="Topo_IA_AS"/>
</dbReference>
<dbReference type="InterPro" id="IPR006171">
    <property type="entry name" value="TOPRIM_dom"/>
</dbReference>
<evidence type="ECO:0000256" key="5">
    <source>
        <dbReference type="ARBA" id="ARBA00022842"/>
    </source>
</evidence>
<evidence type="ECO:0000256" key="4">
    <source>
        <dbReference type="ARBA" id="ARBA00022723"/>
    </source>
</evidence>
<keyword evidence="5" id="KW-0460">Magnesium</keyword>
<protein>
    <recommendedName>
        <fullName evidence="3">DNA topoisomerase</fullName>
        <ecNumber evidence="3">5.6.2.1</ecNumber>
    </recommendedName>
    <alternativeName>
        <fullName evidence="12">Omega-protein</fullName>
    </alternativeName>
    <alternativeName>
        <fullName evidence="11">Relaxing enzyme</fullName>
    </alternativeName>
    <alternativeName>
        <fullName evidence="9">Swivelase</fullName>
    </alternativeName>
    <alternativeName>
        <fullName evidence="10">Untwisting enzyme</fullName>
    </alternativeName>
</protein>
<name>A0A143YI96_9LACT</name>
<evidence type="ECO:0000256" key="3">
    <source>
        <dbReference type="ARBA" id="ARBA00012891"/>
    </source>
</evidence>
<dbReference type="SMART" id="SM00493">
    <property type="entry name" value="TOPRIM"/>
    <property type="match status" value="1"/>
</dbReference>
<dbReference type="Gene3D" id="1.10.460.10">
    <property type="entry name" value="Topoisomerase I, domain 2"/>
    <property type="match status" value="1"/>
</dbReference>
<evidence type="ECO:0000256" key="6">
    <source>
        <dbReference type="ARBA" id="ARBA00023029"/>
    </source>
</evidence>
<evidence type="ECO:0000256" key="8">
    <source>
        <dbReference type="ARBA" id="ARBA00023235"/>
    </source>
</evidence>
<dbReference type="InterPro" id="IPR003601">
    <property type="entry name" value="Topo_IA_2"/>
</dbReference>
<feature type="domain" description="Topo IA-type catalytic" evidence="14">
    <location>
        <begin position="157"/>
        <end position="598"/>
    </location>
</feature>
<evidence type="ECO:0000256" key="11">
    <source>
        <dbReference type="ARBA" id="ARBA00032235"/>
    </source>
</evidence>
<dbReference type="GO" id="GO:0003917">
    <property type="term" value="F:DNA topoisomerase type I (single strand cut, ATP-independent) activity"/>
    <property type="evidence" value="ECO:0007669"/>
    <property type="project" value="UniProtKB-EC"/>
</dbReference>
<dbReference type="InterPro" id="IPR013824">
    <property type="entry name" value="Topo_IA_cen_sub1"/>
</dbReference>
<gene>
    <name evidence="15" type="ORF">Tpal_1298</name>
</gene>
<dbReference type="PANTHER" id="PTHR11390:SF21">
    <property type="entry name" value="DNA TOPOISOMERASE 3-ALPHA"/>
    <property type="match status" value="1"/>
</dbReference>
<evidence type="ECO:0000256" key="10">
    <source>
        <dbReference type="ARBA" id="ARBA00031985"/>
    </source>
</evidence>
<dbReference type="InterPro" id="IPR000380">
    <property type="entry name" value="Topo_IA"/>
</dbReference>
<dbReference type="NCBIfam" id="TIGR01056">
    <property type="entry name" value="topB"/>
    <property type="match status" value="1"/>
</dbReference>
<feature type="domain" description="Toprim" evidence="13">
    <location>
        <begin position="2"/>
        <end position="141"/>
    </location>
</feature>
<dbReference type="SMART" id="SM00437">
    <property type="entry name" value="TOP1Ac"/>
    <property type="match status" value="1"/>
</dbReference>